<keyword evidence="7" id="KW-1185">Reference proteome</keyword>
<dbReference type="OrthoDB" id="10374719at2759"/>
<evidence type="ECO:0000256" key="1">
    <source>
        <dbReference type="ARBA" id="ARBA00004141"/>
    </source>
</evidence>
<evidence type="ECO:0000256" key="4">
    <source>
        <dbReference type="ARBA" id="ARBA00023136"/>
    </source>
</evidence>
<dbReference type="GO" id="GO:0016874">
    <property type="term" value="F:ligase activity"/>
    <property type="evidence" value="ECO:0007669"/>
    <property type="project" value="UniProtKB-KW"/>
</dbReference>
<feature type="transmembrane region" description="Helical" evidence="5">
    <location>
        <begin position="293"/>
        <end position="311"/>
    </location>
</feature>
<keyword evidence="2 5" id="KW-0812">Transmembrane</keyword>
<gene>
    <name evidence="6" type="ORF">BpHYR1_028729</name>
</gene>
<keyword evidence="4 5" id="KW-0472">Membrane</keyword>
<sequence length="335" mass="38703">MSEQNDHLAIERHNADINFSYHSHYRIASQTRVNFSPKKCWVCLSVFEMNHDEYETIQSYYFDLDFLARPKETKNANKIQLISIMNKFVLSICKCRKKLAHFECFQNYIDLKQNGNVAIDLYCSQCNYRYEFIYPFNNLHLKIFDLFDQVVSYSSSIMTILLVTASSYWCCLSYGAITVCQIHGFKEGLKFLNVSSKAVVFGLLPAIPITLVASRFIPFSNLMDKLFTTYSISDMNIKLNENVYGHNSDDEDEKEDAKFVSKLRLVVGGLFLPSVAITVDRVFLSRFNLTNSVIVRTAISGIIFISVKNLLKTICLRQKIWQLMNRDIKNYPGCD</sequence>
<reference evidence="6 7" key="1">
    <citation type="journal article" date="2018" name="Sci. Rep.">
        <title>Genomic signatures of local adaptation to the degree of environmental predictability in rotifers.</title>
        <authorList>
            <person name="Franch-Gras L."/>
            <person name="Hahn C."/>
            <person name="Garcia-Roger E.M."/>
            <person name="Carmona M.J."/>
            <person name="Serra M."/>
            <person name="Gomez A."/>
        </authorList>
    </citation>
    <scope>NUCLEOTIDE SEQUENCE [LARGE SCALE GENOMIC DNA]</scope>
    <source>
        <strain evidence="6">HYR1</strain>
    </source>
</reference>
<feature type="transmembrane region" description="Helical" evidence="5">
    <location>
        <begin position="198"/>
        <end position="217"/>
    </location>
</feature>
<protein>
    <submittedName>
        <fullName evidence="6">E3 ubiquitin-ligase MARCH5</fullName>
    </submittedName>
</protein>
<evidence type="ECO:0000313" key="6">
    <source>
        <dbReference type="EMBL" id="RMZ99480.1"/>
    </source>
</evidence>
<accession>A0A3M7PL84</accession>
<comment type="subcellular location">
    <subcellularLocation>
        <location evidence="1">Membrane</location>
        <topology evidence="1">Multi-pass membrane protein</topology>
    </subcellularLocation>
</comment>
<dbReference type="AlphaFoldDB" id="A0A3M7PL84"/>
<evidence type="ECO:0000313" key="7">
    <source>
        <dbReference type="Proteomes" id="UP000276133"/>
    </source>
</evidence>
<feature type="transmembrane region" description="Helical" evidence="5">
    <location>
        <begin position="157"/>
        <end position="177"/>
    </location>
</feature>
<organism evidence="6 7">
    <name type="scientific">Brachionus plicatilis</name>
    <name type="common">Marine rotifer</name>
    <name type="synonym">Brachionus muelleri</name>
    <dbReference type="NCBI Taxonomy" id="10195"/>
    <lineage>
        <taxon>Eukaryota</taxon>
        <taxon>Metazoa</taxon>
        <taxon>Spiralia</taxon>
        <taxon>Gnathifera</taxon>
        <taxon>Rotifera</taxon>
        <taxon>Eurotatoria</taxon>
        <taxon>Monogononta</taxon>
        <taxon>Pseudotrocha</taxon>
        <taxon>Ploima</taxon>
        <taxon>Brachionidae</taxon>
        <taxon>Brachionus</taxon>
    </lineage>
</organism>
<evidence type="ECO:0000256" key="3">
    <source>
        <dbReference type="ARBA" id="ARBA00022989"/>
    </source>
</evidence>
<evidence type="ECO:0000256" key="5">
    <source>
        <dbReference type="SAM" id="Phobius"/>
    </source>
</evidence>
<dbReference type="Proteomes" id="UP000276133">
    <property type="component" value="Unassembled WGS sequence"/>
</dbReference>
<proteinExistence type="predicted"/>
<dbReference type="EMBL" id="REGN01010204">
    <property type="protein sequence ID" value="RMZ99480.1"/>
    <property type="molecule type" value="Genomic_DNA"/>
</dbReference>
<dbReference type="STRING" id="10195.A0A3M7PL84"/>
<comment type="caution">
    <text evidence="6">The sequence shown here is derived from an EMBL/GenBank/DDBJ whole genome shotgun (WGS) entry which is preliminary data.</text>
</comment>
<dbReference type="InterPro" id="IPR013083">
    <property type="entry name" value="Znf_RING/FYVE/PHD"/>
</dbReference>
<evidence type="ECO:0000256" key="2">
    <source>
        <dbReference type="ARBA" id="ARBA00022692"/>
    </source>
</evidence>
<dbReference type="PANTHER" id="PTHR46283">
    <property type="entry name" value="E3 UBIQUITIN-PROTEIN LIGASE MARCH5"/>
    <property type="match status" value="1"/>
</dbReference>
<dbReference type="Gene3D" id="3.30.40.10">
    <property type="entry name" value="Zinc/RING finger domain, C3HC4 (zinc finger)"/>
    <property type="match status" value="1"/>
</dbReference>
<dbReference type="GO" id="GO:0016020">
    <property type="term" value="C:membrane"/>
    <property type="evidence" value="ECO:0007669"/>
    <property type="project" value="UniProtKB-SubCell"/>
</dbReference>
<keyword evidence="6" id="KW-0436">Ligase</keyword>
<name>A0A3M7PL84_BRAPC</name>
<keyword evidence="3 5" id="KW-1133">Transmembrane helix</keyword>